<feature type="domain" description="SSD" evidence="8">
    <location>
        <begin position="297"/>
        <end position="419"/>
    </location>
</feature>
<keyword evidence="4 7" id="KW-1133">Transmembrane helix</keyword>
<dbReference type="PANTHER" id="PTHR33406">
    <property type="entry name" value="MEMBRANE PROTEIN MJ1562-RELATED"/>
    <property type="match status" value="1"/>
</dbReference>
<reference evidence="9" key="1">
    <citation type="submission" date="2022-10" db="EMBL/GenBank/DDBJ databases">
        <title>The WGS of Solirubrobacter ginsenosidimutans DSM 21036.</title>
        <authorList>
            <person name="Jiang Z."/>
        </authorList>
    </citation>
    <scope>NUCLEOTIDE SEQUENCE</scope>
    <source>
        <strain evidence="9">DSM 21036</strain>
    </source>
</reference>
<keyword evidence="5 7" id="KW-0472">Membrane</keyword>
<feature type="transmembrane region" description="Helical" evidence="7">
    <location>
        <begin position="362"/>
        <end position="384"/>
    </location>
</feature>
<feature type="transmembrane region" description="Helical" evidence="7">
    <location>
        <begin position="321"/>
        <end position="342"/>
    </location>
</feature>
<evidence type="ECO:0000259" key="8">
    <source>
        <dbReference type="PROSITE" id="PS50156"/>
    </source>
</evidence>
<evidence type="ECO:0000256" key="2">
    <source>
        <dbReference type="ARBA" id="ARBA00022475"/>
    </source>
</evidence>
<dbReference type="PROSITE" id="PS50156">
    <property type="entry name" value="SSD"/>
    <property type="match status" value="1"/>
</dbReference>
<evidence type="ECO:0000256" key="7">
    <source>
        <dbReference type="SAM" id="Phobius"/>
    </source>
</evidence>
<dbReference type="RefSeq" id="WP_270045023.1">
    <property type="nucleotide sequence ID" value="NZ_JAPDOD010000052.1"/>
</dbReference>
<dbReference type="Pfam" id="PF03176">
    <property type="entry name" value="MMPL"/>
    <property type="match status" value="1"/>
</dbReference>
<dbReference type="PANTHER" id="PTHR33406:SF13">
    <property type="entry name" value="MEMBRANE PROTEIN YDFJ"/>
    <property type="match status" value="1"/>
</dbReference>
<feature type="transmembrane region" description="Helical" evidence="7">
    <location>
        <begin position="294"/>
        <end position="315"/>
    </location>
</feature>
<comment type="caution">
    <text evidence="9">The sequence shown here is derived from an EMBL/GenBank/DDBJ whole genome shotgun (WGS) entry which is preliminary data.</text>
</comment>
<evidence type="ECO:0000256" key="6">
    <source>
        <dbReference type="SAM" id="MobiDB-lite"/>
    </source>
</evidence>
<organism evidence="9 10">
    <name type="scientific">Solirubrobacter ginsenosidimutans</name>
    <dbReference type="NCBI Taxonomy" id="490573"/>
    <lineage>
        <taxon>Bacteria</taxon>
        <taxon>Bacillati</taxon>
        <taxon>Actinomycetota</taxon>
        <taxon>Thermoleophilia</taxon>
        <taxon>Solirubrobacterales</taxon>
        <taxon>Solirubrobacteraceae</taxon>
        <taxon>Solirubrobacter</taxon>
    </lineage>
</organism>
<accession>A0A9X3N1U5</accession>
<dbReference type="InterPro" id="IPR000731">
    <property type="entry name" value="SSD"/>
</dbReference>
<protein>
    <submittedName>
        <fullName evidence="9">MMPL family transporter</fullName>
    </submittedName>
</protein>
<evidence type="ECO:0000256" key="1">
    <source>
        <dbReference type="ARBA" id="ARBA00004651"/>
    </source>
</evidence>
<evidence type="ECO:0000256" key="4">
    <source>
        <dbReference type="ARBA" id="ARBA00022989"/>
    </source>
</evidence>
<keyword evidence="3 7" id="KW-0812">Transmembrane</keyword>
<feature type="transmembrane region" description="Helical" evidence="7">
    <location>
        <begin position="269"/>
        <end position="287"/>
    </location>
</feature>
<sequence length="435" mass="45606">GALRRSARGPLRALVALGRRPTGRVARRRRVAVDGTAPGVPDPGIAERDVPGAPPRAGSRVAAALALLARHPGRVLAVAAVLAVGGWALDSRIAVVSELPRLVPQNLAAVRDLDALQRDTGVAGEVDVLVESKDLTDPKVIAWMRDYQAELLTRHGYNAQKGCAGGELCPALSLPDLFRQPESSVTRAQIRALLDAVPPYFSQAAITPDRRTAVLAFGMRLQSLEAQRAVIEDMRARLDPPKGVTATVAGLPVLAADANHALSDPLRRMLTALAGLVAVALALFAVYRSWARAWVPLVPIALATGWSALVLWLIGVPLNPMSAALSALVIAISTEFSVLLSARYREEREAGLSAPDALATTYASTGAAVLASGVTAIAGFAVLIASDIAMLRDFGLVTVIDLAVSLLGVLIVLPAVLVVAERRAARRPARRAVAA</sequence>
<evidence type="ECO:0000313" key="9">
    <source>
        <dbReference type="EMBL" id="MDA0165761.1"/>
    </source>
</evidence>
<dbReference type="InterPro" id="IPR004869">
    <property type="entry name" value="MMPL_dom"/>
</dbReference>
<feature type="transmembrane region" description="Helical" evidence="7">
    <location>
        <begin position="396"/>
        <end position="420"/>
    </location>
</feature>
<evidence type="ECO:0000256" key="5">
    <source>
        <dbReference type="ARBA" id="ARBA00023136"/>
    </source>
</evidence>
<feature type="region of interest" description="Disordered" evidence="6">
    <location>
        <begin position="34"/>
        <end position="53"/>
    </location>
</feature>
<dbReference type="AlphaFoldDB" id="A0A9X3N1U5"/>
<name>A0A9X3N1U5_9ACTN</name>
<keyword evidence="2" id="KW-1003">Cell membrane</keyword>
<dbReference type="SUPFAM" id="SSF82866">
    <property type="entry name" value="Multidrug efflux transporter AcrB transmembrane domain"/>
    <property type="match status" value="1"/>
</dbReference>
<feature type="non-terminal residue" evidence="9">
    <location>
        <position position="1"/>
    </location>
</feature>
<keyword evidence="10" id="KW-1185">Reference proteome</keyword>
<evidence type="ECO:0000313" key="10">
    <source>
        <dbReference type="Proteomes" id="UP001149140"/>
    </source>
</evidence>
<evidence type="ECO:0000256" key="3">
    <source>
        <dbReference type="ARBA" id="ARBA00022692"/>
    </source>
</evidence>
<gene>
    <name evidence="9" type="ORF">OM076_36180</name>
</gene>
<dbReference type="EMBL" id="JAPDOD010000052">
    <property type="protein sequence ID" value="MDA0165761.1"/>
    <property type="molecule type" value="Genomic_DNA"/>
</dbReference>
<comment type="subcellular location">
    <subcellularLocation>
        <location evidence="1">Cell membrane</location>
        <topology evidence="1">Multi-pass membrane protein</topology>
    </subcellularLocation>
</comment>
<proteinExistence type="predicted"/>
<dbReference type="Proteomes" id="UP001149140">
    <property type="component" value="Unassembled WGS sequence"/>
</dbReference>
<dbReference type="InterPro" id="IPR050545">
    <property type="entry name" value="Mycobact_MmpL"/>
</dbReference>
<dbReference type="GO" id="GO:0005886">
    <property type="term" value="C:plasma membrane"/>
    <property type="evidence" value="ECO:0007669"/>
    <property type="project" value="UniProtKB-SubCell"/>
</dbReference>
<dbReference type="Gene3D" id="1.20.1640.10">
    <property type="entry name" value="Multidrug efflux transporter AcrB transmembrane domain"/>
    <property type="match status" value="1"/>
</dbReference>